<keyword evidence="5" id="KW-0449">Lipoprotein</keyword>
<dbReference type="AlphaFoldDB" id="A0A6A8D5X4"/>
<dbReference type="PANTHER" id="PTHR43649:SF33">
    <property type="entry name" value="POLYGALACTURONAN_RHAMNOGALACTURONAN-BINDING PROTEIN YTCQ"/>
    <property type="match status" value="1"/>
</dbReference>
<feature type="region of interest" description="Disordered" evidence="6">
    <location>
        <begin position="24"/>
        <end position="52"/>
    </location>
</feature>
<evidence type="ECO:0000256" key="2">
    <source>
        <dbReference type="ARBA" id="ARBA00022729"/>
    </source>
</evidence>
<evidence type="ECO:0000313" key="7">
    <source>
        <dbReference type="EMBL" id="MRH41165.1"/>
    </source>
</evidence>
<protein>
    <submittedName>
        <fullName evidence="7">Extracellular solute-binding protein</fullName>
    </submittedName>
</protein>
<keyword evidence="8" id="KW-1185">Reference proteome</keyword>
<evidence type="ECO:0000256" key="6">
    <source>
        <dbReference type="SAM" id="MobiDB-lite"/>
    </source>
</evidence>
<organism evidence="7 8">
    <name type="scientific">Aquibacillus halophilus</name>
    <dbReference type="NCBI Taxonomy" id="930132"/>
    <lineage>
        <taxon>Bacteria</taxon>
        <taxon>Bacillati</taxon>
        <taxon>Bacillota</taxon>
        <taxon>Bacilli</taxon>
        <taxon>Bacillales</taxon>
        <taxon>Bacillaceae</taxon>
        <taxon>Aquibacillus</taxon>
    </lineage>
</organism>
<dbReference type="RefSeq" id="WP_153734830.1">
    <property type="nucleotide sequence ID" value="NZ_WJNG01000001.1"/>
</dbReference>
<keyword evidence="1" id="KW-1003">Cell membrane</keyword>
<keyword evidence="3" id="KW-0472">Membrane</keyword>
<feature type="compositionally biased region" description="Low complexity" evidence="6">
    <location>
        <begin position="24"/>
        <end position="42"/>
    </location>
</feature>
<keyword evidence="2" id="KW-0732">Signal</keyword>
<evidence type="ECO:0000256" key="1">
    <source>
        <dbReference type="ARBA" id="ARBA00022475"/>
    </source>
</evidence>
<dbReference type="Pfam" id="PF01547">
    <property type="entry name" value="SBP_bac_1"/>
    <property type="match status" value="1"/>
</dbReference>
<gene>
    <name evidence="7" type="ORF">GH741_00565</name>
</gene>
<dbReference type="Proteomes" id="UP000799092">
    <property type="component" value="Unassembled WGS sequence"/>
</dbReference>
<comment type="caution">
    <text evidence="7">The sequence shown here is derived from an EMBL/GenBank/DDBJ whole genome shotgun (WGS) entry which is preliminary data.</text>
</comment>
<dbReference type="SUPFAM" id="SSF53850">
    <property type="entry name" value="Periplasmic binding protein-like II"/>
    <property type="match status" value="1"/>
</dbReference>
<name>A0A6A8D5X4_9BACI</name>
<sequence length="477" mass="52937">MLRKRLLIVLGFALVLFILGACSEEGSSSEGTTDSTEPSDTTESSEESSKEKVEISLWLTPQWKGVLDSSEDGADYDSFFNHAAEKFAAQYEEYDVTVNVEVIAAEQRDEMLNVNLNGGTPPDIFYESVFAMGDYAHRGALVPLNDIVDDEAKSDIASNYWDTVTFGDDIYFYPFSHMPGTLVYNSDMFKDAGLEDYVGGEEEIKTWELDEFETILNTLKEDVPTDKYSNAYPMGLYALNNQGDTWNLAYLRMFGNEFFDENGQIILGDENGAEAAAWLKDIYDSGLTNPGAESVSSNDVNAMFQNQQLGISFTNSVLYNNTLAAMESGDAPEFDARLANIPSESGDPLTFTYVTGSAVFDTGDETRIKVSKDFVKFYSSDPELVKASKNGVPVRSSVAEEFKDENPLFAAYDENAQYMFSFTGNVPGYNELRQVLYPELQALYTGGKTPEQVVEDYQAKGNEVIESSKEDSVIYSE</sequence>
<dbReference type="InterPro" id="IPR050490">
    <property type="entry name" value="Bact_solute-bd_prot1"/>
</dbReference>
<evidence type="ECO:0000313" key="8">
    <source>
        <dbReference type="Proteomes" id="UP000799092"/>
    </source>
</evidence>
<dbReference type="Gene3D" id="3.40.190.10">
    <property type="entry name" value="Periplasmic binding protein-like II"/>
    <property type="match status" value="1"/>
</dbReference>
<evidence type="ECO:0000256" key="5">
    <source>
        <dbReference type="ARBA" id="ARBA00023288"/>
    </source>
</evidence>
<dbReference type="PROSITE" id="PS51257">
    <property type="entry name" value="PROKAR_LIPOPROTEIN"/>
    <property type="match status" value="1"/>
</dbReference>
<accession>A0A6A8D5X4</accession>
<reference evidence="7" key="1">
    <citation type="submission" date="2019-11" db="EMBL/GenBank/DDBJ databases">
        <authorList>
            <person name="Li J."/>
        </authorList>
    </citation>
    <scope>NUCLEOTIDE SEQUENCE</scope>
    <source>
        <strain evidence="7">B6B</strain>
    </source>
</reference>
<dbReference type="PANTHER" id="PTHR43649">
    <property type="entry name" value="ARABINOSE-BINDING PROTEIN-RELATED"/>
    <property type="match status" value="1"/>
</dbReference>
<dbReference type="OrthoDB" id="94797at2"/>
<evidence type="ECO:0000256" key="4">
    <source>
        <dbReference type="ARBA" id="ARBA00023139"/>
    </source>
</evidence>
<evidence type="ECO:0000256" key="3">
    <source>
        <dbReference type="ARBA" id="ARBA00023136"/>
    </source>
</evidence>
<keyword evidence="4" id="KW-0564">Palmitate</keyword>
<dbReference type="InterPro" id="IPR006059">
    <property type="entry name" value="SBP"/>
</dbReference>
<proteinExistence type="predicted"/>
<dbReference type="EMBL" id="WJNG01000001">
    <property type="protein sequence ID" value="MRH41165.1"/>
    <property type="molecule type" value="Genomic_DNA"/>
</dbReference>